<dbReference type="SUPFAM" id="SSF57903">
    <property type="entry name" value="FYVE/PHD zinc finger"/>
    <property type="match status" value="1"/>
</dbReference>
<feature type="compositionally biased region" description="Polar residues" evidence="4">
    <location>
        <begin position="1053"/>
        <end position="1064"/>
    </location>
</feature>
<keyword evidence="1" id="KW-0479">Metal-binding</keyword>
<feature type="compositionally biased region" description="Polar residues" evidence="4">
    <location>
        <begin position="1521"/>
        <end position="1535"/>
    </location>
</feature>
<name>A0A8H4QLK8_9AGAR</name>
<feature type="compositionally biased region" description="Basic and acidic residues" evidence="4">
    <location>
        <begin position="45"/>
        <end position="54"/>
    </location>
</feature>
<dbReference type="GO" id="GO:0008270">
    <property type="term" value="F:zinc ion binding"/>
    <property type="evidence" value="ECO:0007669"/>
    <property type="project" value="UniProtKB-KW"/>
</dbReference>
<evidence type="ECO:0000313" key="6">
    <source>
        <dbReference type="Proteomes" id="UP000521872"/>
    </source>
</evidence>
<dbReference type="Proteomes" id="UP000521872">
    <property type="component" value="Unassembled WGS sequence"/>
</dbReference>
<keyword evidence="2" id="KW-0863">Zinc-finger</keyword>
<comment type="caution">
    <text evidence="5">The sequence shown here is derived from an EMBL/GenBank/DDBJ whole genome shotgun (WGS) entry which is preliminary data.</text>
</comment>
<dbReference type="InterPro" id="IPR011011">
    <property type="entry name" value="Znf_FYVE_PHD"/>
</dbReference>
<evidence type="ECO:0000313" key="5">
    <source>
        <dbReference type="EMBL" id="KAF4612577.1"/>
    </source>
</evidence>
<keyword evidence="3" id="KW-0862">Zinc</keyword>
<dbReference type="Gene3D" id="3.30.40.10">
    <property type="entry name" value="Zinc/RING finger domain, C3HC4 (zinc finger)"/>
    <property type="match status" value="1"/>
</dbReference>
<evidence type="ECO:0000256" key="1">
    <source>
        <dbReference type="ARBA" id="ARBA00022723"/>
    </source>
</evidence>
<evidence type="ECO:0000256" key="2">
    <source>
        <dbReference type="ARBA" id="ARBA00022771"/>
    </source>
</evidence>
<feature type="region of interest" description="Disordered" evidence="4">
    <location>
        <begin position="29"/>
        <end position="62"/>
    </location>
</feature>
<accession>A0A8H4QLK8</accession>
<feature type="region of interest" description="Disordered" evidence="4">
    <location>
        <begin position="1616"/>
        <end position="1655"/>
    </location>
</feature>
<feature type="compositionally biased region" description="Polar residues" evidence="4">
    <location>
        <begin position="1546"/>
        <end position="1558"/>
    </location>
</feature>
<feature type="region of interest" description="Disordered" evidence="4">
    <location>
        <begin position="1041"/>
        <end position="1064"/>
    </location>
</feature>
<proteinExistence type="predicted"/>
<sequence length="1748" mass="193406">MESVQENQIALDNDRKGICPDCGEKIGAGTAGAANIEKRHRGSKACREAQQRKERERKKKNAPTLANFFARKPVNTAVSYVPSTISIPTVIRSQKLGVEVPAAGKATGTSTVPHAAAKTTQTVPGHASSQTFLEKLEEKIRGLPQSVPEGEATDSLAMFAGNPANSDIQGADAEELWELVLNQTMKTVLGWGTNTNMNDLVRRGRYGLDGLLGFVKYFVIKRGVDEGLFEGKLSGLYTAIDKLSATRETSEGGIVDHITSKEPAHETRTIIEIDSDCSDNETRTCLAVNTIRRRHTVACKGFSLAFASDKTPHTTYPFALHDTLLLPWDYAVRNGQMVLFSNSCRRVCAEGNEVCLECQHIGKNEVLEGILLRSENGVHENSSFAYHGMTGLHKLLRKKNQQIEYYRLRGLNQAKKLLGKATALSEHKRLLMAVSSGKVQRVDRVISVGLSQNMGVRGLLAKLFAAAEGIYKPNSFSEEEAMKALLTYRWAGRRVADIQHRAAGAPSITYLRSRSLVPRITPSPGKPTVEHVNANVEATLQSISAEMAKEGKGKCLHAVLSFDEIKTEKRIRWDPRTNLFLGVCREHAHNTALEFVNEADMEELFRSIDNGSVHYATEATIGALSILCKNNRLYPARPILVSGDCKRETGEEHARVIQTTLDGVNSLKDETRLRIVSLASDGESRRGSAFILLTFKHPLLPSSPIYPLLNPLIFMNLYVGDDDITADKDWKHVFKRFRNLLLRQRGLVVDGFRITPDILREHFRSEGLSSDHIRSILNPDDQQDVKMAFDMLKDIWSLPEASKDRSPGYQSARRALRMLGKLLFHLVFPYLCVDLSLSEQLEHLSAAAHLAIALFKLAGKDFIPTNLYVDMMIMIKNVFFCVAKAKVDDPEGELFIVLLGTDLLEELFGILRTMVGNDANLDVLQLVLRLAGTIEVANILAKYPHWDKAPRRLKLPALTRDSKELPDSSDHIKPGSWRGDVHVKNVSLQTSWKRGRFLVETVYPHLANVLKDLEKDEDADMLAPFGTFLFNTPLESDDIDESVEDRIGPPSGDDSTQLPPSNDLLSDGEVRIEVEDAIGEVIDEDTAIAEQAPVKSRTVLINNKETAKSRALSRYSRYRKQASSTDRLRRVQEIGRHIKNPITDSDGAEASAMLLGKESDALVISDPIASLISCEDKVWLCIGEVNGLKLDGQSVPYLDLDMLNEDTVAVSYQVVGLRPATSSDDPDNIHDWRTYRMLTEHSFTVPGYLVQPINPTLSVTARGAGSSPFYLMQSTFLVAMSASLFQALQKAQLKAIPKLTTPTQEYPYRETSGSACFLCSDDEGFAHLGTTECGRCRPNVTLDLSQGQRVLEHMGAHILFDQTLLGSSMALCGQCLRPSSMCQFYLKKGKGAQASMTINHEISKACPVKIKYQYRVASESTRSSPCSNVPIQCPLCPKSNPAVWRYSMKIHFQEKHPQQAPFDKYSDMWELTNFEKTEMKKIWAQRSNAPVKRTKKARVALVISETHRARIPNDASEDLGSESSGGMTGSDNGLTSDDDDDEQETRSQNATPDQSPTVASRMGSTELEETSFKTPGEGVPEDDCIDSTRIVGTINEGLDSEVINESVSADDLETNDSAELPEEQQRAPPVPSETANPILDQPPPLSLPLSSDPSAHELITEDGSAEKGRPKRKRVPTQRVIDAINACLCGEVVHVSEPASTKIKCKSIGCETQWWHLKCVNLEIQPRNWKCKACEASSANAGSKRVRR</sequence>
<keyword evidence="6" id="KW-1185">Reference proteome</keyword>
<dbReference type="InterPro" id="IPR013083">
    <property type="entry name" value="Znf_RING/FYVE/PHD"/>
</dbReference>
<gene>
    <name evidence="5" type="ORF">D9613_012728</name>
</gene>
<dbReference type="PROSITE" id="PS01359">
    <property type="entry name" value="ZF_PHD_1"/>
    <property type="match status" value="1"/>
</dbReference>
<evidence type="ECO:0000256" key="3">
    <source>
        <dbReference type="ARBA" id="ARBA00022833"/>
    </source>
</evidence>
<dbReference type="InterPro" id="IPR019786">
    <property type="entry name" value="Zinc_finger_PHD-type_CS"/>
</dbReference>
<dbReference type="EMBL" id="JAACJL010000048">
    <property type="protein sequence ID" value="KAF4612577.1"/>
    <property type="molecule type" value="Genomic_DNA"/>
</dbReference>
<feature type="region of interest" description="Disordered" evidence="4">
    <location>
        <begin position="1511"/>
        <end position="1585"/>
    </location>
</feature>
<evidence type="ECO:0008006" key="7">
    <source>
        <dbReference type="Google" id="ProtNLM"/>
    </source>
</evidence>
<organism evidence="5 6">
    <name type="scientific">Agrocybe pediades</name>
    <dbReference type="NCBI Taxonomy" id="84607"/>
    <lineage>
        <taxon>Eukaryota</taxon>
        <taxon>Fungi</taxon>
        <taxon>Dikarya</taxon>
        <taxon>Basidiomycota</taxon>
        <taxon>Agaricomycotina</taxon>
        <taxon>Agaricomycetes</taxon>
        <taxon>Agaricomycetidae</taxon>
        <taxon>Agaricales</taxon>
        <taxon>Agaricineae</taxon>
        <taxon>Strophariaceae</taxon>
        <taxon>Agrocybe</taxon>
    </lineage>
</organism>
<reference evidence="5 6" key="1">
    <citation type="submission" date="2019-12" db="EMBL/GenBank/DDBJ databases">
        <authorList>
            <person name="Floudas D."/>
            <person name="Bentzer J."/>
            <person name="Ahren D."/>
            <person name="Johansson T."/>
            <person name="Persson P."/>
            <person name="Tunlid A."/>
        </authorList>
    </citation>
    <scope>NUCLEOTIDE SEQUENCE [LARGE SCALE GENOMIC DNA]</scope>
    <source>
        <strain evidence="5 6">CBS 102.39</strain>
    </source>
</reference>
<protein>
    <recommendedName>
        <fullName evidence="7">Zinc finger PHD-type domain-containing protein</fullName>
    </recommendedName>
</protein>
<evidence type="ECO:0000256" key="4">
    <source>
        <dbReference type="SAM" id="MobiDB-lite"/>
    </source>
</evidence>